<evidence type="ECO:0000313" key="8">
    <source>
        <dbReference type="Proteomes" id="UP000030012"/>
    </source>
</evidence>
<comment type="subcellular location">
    <subcellularLocation>
        <location evidence="1">Cell membrane</location>
        <topology evidence="1">Multi-pass membrane protein</topology>
    </subcellularLocation>
</comment>
<evidence type="ECO:0000256" key="3">
    <source>
        <dbReference type="ARBA" id="ARBA00022692"/>
    </source>
</evidence>
<feature type="transmembrane region" description="Helical" evidence="6">
    <location>
        <begin position="86"/>
        <end position="106"/>
    </location>
</feature>
<dbReference type="RefSeq" id="WP_039255547.1">
    <property type="nucleotide sequence ID" value="NZ_JENJ01000033.1"/>
</dbReference>
<feature type="transmembrane region" description="Helical" evidence="6">
    <location>
        <begin position="273"/>
        <end position="292"/>
    </location>
</feature>
<evidence type="ECO:0000256" key="4">
    <source>
        <dbReference type="ARBA" id="ARBA00022989"/>
    </source>
</evidence>
<dbReference type="GO" id="GO:0005886">
    <property type="term" value="C:plasma membrane"/>
    <property type="evidence" value="ECO:0007669"/>
    <property type="project" value="UniProtKB-SubCell"/>
</dbReference>
<feature type="transmembrane region" description="Helical" evidence="6">
    <location>
        <begin position="229"/>
        <end position="253"/>
    </location>
</feature>
<evidence type="ECO:0000256" key="1">
    <source>
        <dbReference type="ARBA" id="ARBA00004651"/>
    </source>
</evidence>
<keyword evidence="2" id="KW-1003">Cell membrane</keyword>
<dbReference type="PANTHER" id="PTHR43370:SF2">
    <property type="entry name" value="ABC TRANSPORTER PERMEASE PROTEIN"/>
    <property type="match status" value="1"/>
</dbReference>
<evidence type="ECO:0000256" key="6">
    <source>
        <dbReference type="SAM" id="Phobius"/>
    </source>
</evidence>
<feature type="transmembrane region" description="Helical" evidence="6">
    <location>
        <begin position="148"/>
        <end position="165"/>
    </location>
</feature>
<dbReference type="InterPro" id="IPR001851">
    <property type="entry name" value="ABC_transp_permease"/>
</dbReference>
<dbReference type="Pfam" id="PF02653">
    <property type="entry name" value="BPD_transp_2"/>
    <property type="match status" value="1"/>
</dbReference>
<keyword evidence="5 6" id="KW-0472">Membrane</keyword>
<dbReference type="GO" id="GO:0022857">
    <property type="term" value="F:transmembrane transporter activity"/>
    <property type="evidence" value="ECO:0007669"/>
    <property type="project" value="InterPro"/>
</dbReference>
<sequence length="313" mass="33432">MDLMISFLNAAVVAGTPLLLATLGEILTEKVGNLNLGVEGMMLMGAVMGFAVSIKTQSPVLSILAGALAGTIGALIYAFLTVGLKANQVVSGLTLSIFGTGFSSLVGKGLNLIGKKTPEAVKGFFDIYPIPILSKIPVIGPILFNHDIFVYISYILAIIFGIYLYNTRVGLNLRAVGENPACADASSINVNLYKYINILIGGALCGLGGAYLSLVYIPSWQENVTAGRGWIAVALVIFAAWNPYKAIVGSYIFGGLGIVAFRFEILTAHVSQYLIDMLPYVVTVIILVVLSIKSNKKNAPPNWLGNAYYREER</sequence>
<comment type="caution">
    <text evidence="7">The sequence shown here is derived from an EMBL/GenBank/DDBJ whole genome shotgun (WGS) entry which is preliminary data.</text>
</comment>
<keyword evidence="4 6" id="KW-1133">Transmembrane helix</keyword>
<dbReference type="Proteomes" id="UP000030012">
    <property type="component" value="Unassembled WGS sequence"/>
</dbReference>
<protein>
    <submittedName>
        <fullName evidence="7">ABC transporter permease</fullName>
    </submittedName>
</protein>
<dbReference type="OrthoDB" id="9792579at2"/>
<feature type="transmembrane region" description="Helical" evidence="6">
    <location>
        <begin position="61"/>
        <end position="80"/>
    </location>
</feature>
<dbReference type="PANTHER" id="PTHR43370">
    <property type="entry name" value="SUGAR ABC TRANSPORTER INTEGRAL MEMBRANE PROTEIN-RELATED"/>
    <property type="match status" value="1"/>
</dbReference>
<proteinExistence type="predicted"/>
<evidence type="ECO:0000313" key="7">
    <source>
        <dbReference type="EMBL" id="KGM95787.1"/>
    </source>
</evidence>
<evidence type="ECO:0000256" key="2">
    <source>
        <dbReference type="ARBA" id="ARBA00022475"/>
    </source>
</evidence>
<evidence type="ECO:0000256" key="5">
    <source>
        <dbReference type="ARBA" id="ARBA00023136"/>
    </source>
</evidence>
<name>A0A0A0I4P1_CLONO</name>
<feature type="transmembrane region" description="Helical" evidence="6">
    <location>
        <begin position="195"/>
        <end position="217"/>
    </location>
</feature>
<dbReference type="EMBL" id="JENJ01000033">
    <property type="protein sequence ID" value="KGM95787.1"/>
    <property type="molecule type" value="Genomic_DNA"/>
</dbReference>
<feature type="transmembrane region" description="Helical" evidence="6">
    <location>
        <begin position="34"/>
        <end position="54"/>
    </location>
</feature>
<reference evidence="7 8" key="1">
    <citation type="submission" date="2014-01" db="EMBL/GenBank/DDBJ databases">
        <title>Plasmidome dynamics in the species complex Clostridium novyi sensu lato converts strains of independent lineages into distinctly different pathogens.</title>
        <authorList>
            <person name="Skarin H."/>
            <person name="Segerman B."/>
        </authorList>
    </citation>
    <scope>NUCLEOTIDE SEQUENCE [LARGE SCALE GENOMIC DNA]</scope>
    <source>
        <strain evidence="7 8">4552</strain>
    </source>
</reference>
<gene>
    <name evidence="7" type="ORF">Z968_08355</name>
</gene>
<dbReference type="CDD" id="cd06580">
    <property type="entry name" value="TM_PBP1_transp_TpRbsC_like"/>
    <property type="match status" value="1"/>
</dbReference>
<keyword evidence="3 6" id="KW-0812">Transmembrane</keyword>
<accession>A0A0A0I4P1</accession>
<dbReference type="AlphaFoldDB" id="A0A0A0I4P1"/>
<organism evidence="7 8">
    <name type="scientific">Clostridium novyi A str. 4552</name>
    <dbReference type="NCBI Taxonomy" id="1444289"/>
    <lineage>
        <taxon>Bacteria</taxon>
        <taxon>Bacillati</taxon>
        <taxon>Bacillota</taxon>
        <taxon>Clostridia</taxon>
        <taxon>Eubacteriales</taxon>
        <taxon>Clostridiaceae</taxon>
        <taxon>Clostridium</taxon>
    </lineage>
</organism>